<dbReference type="PROSITE" id="PS50237">
    <property type="entry name" value="HECT"/>
    <property type="match status" value="1"/>
</dbReference>
<dbReference type="InterPro" id="IPR035983">
    <property type="entry name" value="Hect_E3_ubiquitin_ligase"/>
</dbReference>
<sequence>MKSYELRTGGRDIAVTNQNRISYIHSVAHFRLFRQIKAQSAAFSSGFHQLINRDWLSMFSTSELQRLISGNNDGDIDFADLRKHVLYFGGFHGRHRVITWLWDILEKDFKKDERSAFLKFVTSCSCPPLLGFAHLQPPFSIRCVEVGDDDDRGRLPTASTCFNLLKLPNYSKKSILREKLRLAITMNTGFELS</sequence>
<evidence type="ECO:0000256" key="4">
    <source>
        <dbReference type="ARBA" id="ARBA00022786"/>
    </source>
</evidence>
<accession>E4Z422</accession>
<dbReference type="Gene3D" id="3.30.2410.10">
    <property type="entry name" value="Hect, E3 ligase catalytic domain"/>
    <property type="match status" value="1"/>
</dbReference>
<comment type="catalytic activity">
    <reaction evidence="1">
        <text>S-ubiquitinyl-[E2 ubiquitin-conjugating enzyme]-L-cysteine + [acceptor protein]-L-lysine = [E2 ubiquitin-conjugating enzyme]-L-cysteine + N(6)-ubiquitinyl-[acceptor protein]-L-lysine.</text>
        <dbReference type="EC" id="2.3.2.26"/>
    </reaction>
</comment>
<dbReference type="Gene3D" id="3.90.1750.10">
    <property type="entry name" value="Hect, E3 ligase catalytic domains"/>
    <property type="match status" value="1"/>
</dbReference>
<dbReference type="Gene3D" id="3.30.2160.10">
    <property type="entry name" value="Hect, E3 ligase catalytic domain"/>
    <property type="match status" value="1"/>
</dbReference>
<protein>
    <recommendedName>
        <fullName evidence="2">HECT-type E3 ubiquitin transferase</fullName>
        <ecNumber evidence="2">2.3.2.26</ecNumber>
    </recommendedName>
</protein>
<dbReference type="InterPro" id="IPR044611">
    <property type="entry name" value="E3A/B/C-like"/>
</dbReference>
<organism evidence="7">
    <name type="scientific">Oikopleura dioica</name>
    <name type="common">Tunicate</name>
    <dbReference type="NCBI Taxonomy" id="34765"/>
    <lineage>
        <taxon>Eukaryota</taxon>
        <taxon>Metazoa</taxon>
        <taxon>Chordata</taxon>
        <taxon>Tunicata</taxon>
        <taxon>Appendicularia</taxon>
        <taxon>Copelata</taxon>
        <taxon>Oikopleuridae</taxon>
        <taxon>Oikopleura</taxon>
    </lineage>
</organism>
<dbReference type="SUPFAM" id="SSF56204">
    <property type="entry name" value="Hect, E3 ligase catalytic domain"/>
    <property type="match status" value="1"/>
</dbReference>
<feature type="domain" description="HECT" evidence="6">
    <location>
        <begin position="1"/>
        <end position="193"/>
    </location>
</feature>
<reference evidence="7" key="1">
    <citation type="journal article" date="2010" name="Science">
        <title>Plasticity of animal genome architecture unmasked by rapid evolution of a pelagic tunicate.</title>
        <authorList>
            <person name="Denoeud F."/>
            <person name="Henriet S."/>
            <person name="Mungpakdee S."/>
            <person name="Aury J.M."/>
            <person name="Da Silva C."/>
            <person name="Brinkmann H."/>
            <person name="Mikhaleva J."/>
            <person name="Olsen L.C."/>
            <person name="Jubin C."/>
            <person name="Canestro C."/>
            <person name="Bouquet J.M."/>
            <person name="Danks G."/>
            <person name="Poulain J."/>
            <person name="Campsteijn C."/>
            <person name="Adamski M."/>
            <person name="Cross I."/>
            <person name="Yadetie F."/>
            <person name="Muffato M."/>
            <person name="Louis A."/>
            <person name="Butcher S."/>
            <person name="Tsagkogeorga G."/>
            <person name="Konrad A."/>
            <person name="Singh S."/>
            <person name="Jensen M.F."/>
            <person name="Cong E.H."/>
            <person name="Eikeseth-Otteraa H."/>
            <person name="Noel B."/>
            <person name="Anthouard V."/>
            <person name="Porcel B.M."/>
            <person name="Kachouri-Lafond R."/>
            <person name="Nishino A."/>
            <person name="Ugolini M."/>
            <person name="Chourrout P."/>
            <person name="Nishida H."/>
            <person name="Aasland R."/>
            <person name="Huzurbazar S."/>
            <person name="Westhof E."/>
            <person name="Delsuc F."/>
            <person name="Lehrach H."/>
            <person name="Reinhardt R."/>
            <person name="Weissenbach J."/>
            <person name="Roy S.W."/>
            <person name="Artiguenave F."/>
            <person name="Postlethwait J.H."/>
            <person name="Manak J.R."/>
            <person name="Thompson E.M."/>
            <person name="Jaillon O."/>
            <person name="Du Pasquier L."/>
            <person name="Boudinot P."/>
            <person name="Liberles D.A."/>
            <person name="Volff J.N."/>
            <person name="Philippe H."/>
            <person name="Lenhard B."/>
            <person name="Roest Crollius H."/>
            <person name="Wincker P."/>
            <person name="Chourrout D."/>
        </authorList>
    </citation>
    <scope>NUCLEOTIDE SEQUENCE [LARGE SCALE GENOMIC DNA]</scope>
</reference>
<dbReference type="PANTHER" id="PTHR45700">
    <property type="entry name" value="UBIQUITIN-PROTEIN LIGASE E3C"/>
    <property type="match status" value="1"/>
</dbReference>
<dbReference type="SMART" id="SM00119">
    <property type="entry name" value="HECTc"/>
    <property type="match status" value="1"/>
</dbReference>
<evidence type="ECO:0000256" key="2">
    <source>
        <dbReference type="ARBA" id="ARBA00012485"/>
    </source>
</evidence>
<evidence type="ECO:0000256" key="3">
    <source>
        <dbReference type="ARBA" id="ARBA00022679"/>
    </source>
</evidence>
<evidence type="ECO:0000259" key="6">
    <source>
        <dbReference type="PROSITE" id="PS50237"/>
    </source>
</evidence>
<dbReference type="EMBL" id="FN657173">
    <property type="protein sequence ID" value="CBY42450.1"/>
    <property type="molecule type" value="Genomic_DNA"/>
</dbReference>
<dbReference type="AlphaFoldDB" id="E4Z422"/>
<dbReference type="InterPro" id="IPR000569">
    <property type="entry name" value="HECT_dom"/>
</dbReference>
<dbReference type="PANTHER" id="PTHR45700:SF3">
    <property type="entry name" value="UBIQUITIN-PROTEIN LIGASE E3B"/>
    <property type="match status" value="1"/>
</dbReference>
<dbReference type="FunFam" id="3.30.2410.10:FF:000003">
    <property type="entry name" value="probable E3 ubiquitin-protein ligase HERC4 isoform X1"/>
    <property type="match status" value="1"/>
</dbReference>
<proteinExistence type="predicted"/>
<evidence type="ECO:0000313" key="7">
    <source>
        <dbReference type="EMBL" id="CBY42450.1"/>
    </source>
</evidence>
<dbReference type="GO" id="GO:0000209">
    <property type="term" value="P:protein polyubiquitination"/>
    <property type="evidence" value="ECO:0007669"/>
    <property type="project" value="InterPro"/>
</dbReference>
<keyword evidence="4 5" id="KW-0833">Ubl conjugation pathway</keyword>
<dbReference type="Pfam" id="PF00632">
    <property type="entry name" value="HECT"/>
    <property type="match status" value="1"/>
</dbReference>
<name>E4Z422_OIKDI</name>
<evidence type="ECO:0000256" key="5">
    <source>
        <dbReference type="PROSITE-ProRule" id="PRU00104"/>
    </source>
</evidence>
<evidence type="ECO:0000256" key="1">
    <source>
        <dbReference type="ARBA" id="ARBA00000885"/>
    </source>
</evidence>
<dbReference type="GO" id="GO:0006511">
    <property type="term" value="P:ubiquitin-dependent protein catabolic process"/>
    <property type="evidence" value="ECO:0007669"/>
    <property type="project" value="TreeGrafter"/>
</dbReference>
<dbReference type="Proteomes" id="UP000011014">
    <property type="component" value="Unassembled WGS sequence"/>
</dbReference>
<keyword evidence="3" id="KW-0808">Transferase</keyword>
<feature type="active site" description="Glycyl thioester intermediate" evidence="5">
    <location>
        <position position="161"/>
    </location>
</feature>
<dbReference type="EC" id="2.3.2.26" evidence="2"/>
<gene>
    <name evidence="7" type="ORF">GSOID_T00026141001</name>
</gene>
<dbReference type="GO" id="GO:0061630">
    <property type="term" value="F:ubiquitin protein ligase activity"/>
    <property type="evidence" value="ECO:0007669"/>
    <property type="project" value="UniProtKB-EC"/>
</dbReference>